<reference evidence="2 3" key="1">
    <citation type="journal article" date="2013" name="Genome Announc.">
        <title>Genome Sequences of 28 Bordetella pertussis U.S. Outbreak Strains Dating from 2010 to 2012.</title>
        <authorList>
            <person name="Harvill E.T."/>
            <person name="Goodfield L.L."/>
            <person name="Ivanov Y."/>
            <person name="Meyer J.A."/>
            <person name="Newth C."/>
            <person name="Cassiday P."/>
            <person name="Tondella M.L."/>
            <person name="Liao P."/>
            <person name="Zimmerman J."/>
            <person name="Meert K."/>
            <person name="Wessel D."/>
            <person name="Berger J."/>
            <person name="Dean J.M."/>
            <person name="Holubkov R."/>
            <person name="Burr J."/>
            <person name="Liu T."/>
            <person name="Brinkac L."/>
            <person name="Kim M."/>
            <person name="Losada L."/>
        </authorList>
    </citation>
    <scope>NUCLEOTIDE SEQUENCE [LARGE SCALE GENOMIC DNA]</scope>
    <source>
        <strain evidence="2 3">CHLA-26</strain>
    </source>
</reference>
<gene>
    <name evidence="2" type="ORF">L566_1548</name>
</gene>
<feature type="region of interest" description="Disordered" evidence="1">
    <location>
        <begin position="1"/>
        <end position="20"/>
    </location>
</feature>
<accession>A0AAI9J6L1</accession>
<dbReference type="Proteomes" id="UP000018679">
    <property type="component" value="Unassembled WGS sequence"/>
</dbReference>
<evidence type="ECO:0000256" key="1">
    <source>
        <dbReference type="SAM" id="MobiDB-lite"/>
    </source>
</evidence>
<dbReference type="EMBL" id="AXSB02000005">
    <property type="protein sequence ID" value="ETH32854.1"/>
    <property type="molecule type" value="Genomic_DNA"/>
</dbReference>
<protein>
    <submittedName>
        <fullName evidence="2">Uncharacterized protein</fullName>
    </submittedName>
</protein>
<organism evidence="2 3">
    <name type="scientific">Bordetella pertussis CHLA-26</name>
    <dbReference type="NCBI Taxonomy" id="1331284"/>
    <lineage>
        <taxon>Bacteria</taxon>
        <taxon>Pseudomonadati</taxon>
        <taxon>Pseudomonadota</taxon>
        <taxon>Betaproteobacteria</taxon>
        <taxon>Burkholderiales</taxon>
        <taxon>Alcaligenaceae</taxon>
        <taxon>Bordetella</taxon>
    </lineage>
</organism>
<evidence type="ECO:0000313" key="2">
    <source>
        <dbReference type="EMBL" id="ETH32854.1"/>
    </source>
</evidence>
<name>A0AAI9J6L1_BORPT</name>
<comment type="caution">
    <text evidence="2">The sequence shown here is derived from an EMBL/GenBank/DDBJ whole genome shotgun (WGS) entry which is preliminary data.</text>
</comment>
<dbReference type="AlphaFoldDB" id="A0AAI9J6L1"/>
<proteinExistence type="predicted"/>
<sequence length="56" mass="6053">MEKAADRNGRRTATPGAAAHAYRMAQRAVRCRAAAAPEMENRMDVAGAARPRQWGA</sequence>
<evidence type="ECO:0000313" key="3">
    <source>
        <dbReference type="Proteomes" id="UP000018679"/>
    </source>
</evidence>